<dbReference type="EMBL" id="JADKGY010000006">
    <property type="protein sequence ID" value="MBK9982304.1"/>
    <property type="molecule type" value="Genomic_DNA"/>
</dbReference>
<keyword evidence="1" id="KW-1133">Transmembrane helix</keyword>
<keyword evidence="1" id="KW-0812">Transmembrane</keyword>
<organism evidence="2 3">
    <name type="scientific">Candidatus Opimibacter skivensis</name>
    <dbReference type="NCBI Taxonomy" id="2982028"/>
    <lineage>
        <taxon>Bacteria</taxon>
        <taxon>Pseudomonadati</taxon>
        <taxon>Bacteroidota</taxon>
        <taxon>Saprospiria</taxon>
        <taxon>Saprospirales</taxon>
        <taxon>Saprospiraceae</taxon>
        <taxon>Candidatus Opimibacter</taxon>
    </lineage>
</organism>
<evidence type="ECO:0000313" key="2">
    <source>
        <dbReference type="EMBL" id="MBK9982304.1"/>
    </source>
</evidence>
<sequence length="404" mass="44740">MVSSKGILLTGLVIAIAGILINYFSSMAGVITLHTGQTSRLSASSDTDTTSSDHKTDLDLILTLDSLTIHPYHPDYVIEVRQRDTTIMKDIPIIGLPPSKIIDYFSLTPMKIRKIGKTDLRFRLKNFFPDFAFEYTYPDHSDTIKPKAPGIILELKTKGGPQVVTLRSNHSKSYKLDDVVKLGASLEFYWDLPLDSIAKFSANNDTTTKRIVFAGATGKMYFLFNGKMDERPFKEKFFYGIPNQDSAGFTILHCFPDIAYMNAVPSSKSDVLVNPVAQVEIWKLGGRGHEAYIYPETNGRKGGEFPIPDSDYMLSLGIDQEKVVQNCDCIFSIKNQAGDVLKTLALHAGIPGSFHGYKFKTVACNTELQNDVTIKVTRHPGNIIILIGVLLSLAAIGLLYVKKS</sequence>
<evidence type="ECO:0000256" key="1">
    <source>
        <dbReference type="SAM" id="Phobius"/>
    </source>
</evidence>
<gene>
    <name evidence="2" type="ORF">IPP15_07750</name>
</gene>
<feature type="transmembrane region" description="Helical" evidence="1">
    <location>
        <begin position="7"/>
        <end position="25"/>
    </location>
</feature>
<accession>A0A9D7SUC5</accession>
<feature type="transmembrane region" description="Helical" evidence="1">
    <location>
        <begin position="383"/>
        <end position="401"/>
    </location>
</feature>
<evidence type="ECO:0000313" key="3">
    <source>
        <dbReference type="Proteomes" id="UP000808337"/>
    </source>
</evidence>
<comment type="caution">
    <text evidence="2">The sequence shown here is derived from an EMBL/GenBank/DDBJ whole genome shotgun (WGS) entry which is preliminary data.</text>
</comment>
<dbReference type="Proteomes" id="UP000808337">
    <property type="component" value="Unassembled WGS sequence"/>
</dbReference>
<reference evidence="2 3" key="1">
    <citation type="submission" date="2020-10" db="EMBL/GenBank/DDBJ databases">
        <title>Connecting structure to function with the recovery of over 1000 high-quality activated sludge metagenome-assembled genomes encoding full-length rRNA genes using long-read sequencing.</title>
        <authorList>
            <person name="Singleton C.M."/>
            <person name="Petriglieri F."/>
            <person name="Kristensen J.M."/>
            <person name="Kirkegaard R.H."/>
            <person name="Michaelsen T.Y."/>
            <person name="Andersen M.H."/>
            <person name="Karst S.M."/>
            <person name="Dueholm M.S."/>
            <person name="Nielsen P.H."/>
            <person name="Albertsen M."/>
        </authorList>
    </citation>
    <scope>NUCLEOTIDE SEQUENCE [LARGE SCALE GENOMIC DNA]</scope>
    <source>
        <strain evidence="2">Ribe_18-Q3-R11-54_MAXAC.273</strain>
    </source>
</reference>
<evidence type="ECO:0008006" key="4">
    <source>
        <dbReference type="Google" id="ProtNLM"/>
    </source>
</evidence>
<proteinExistence type="predicted"/>
<keyword evidence="1" id="KW-0472">Membrane</keyword>
<protein>
    <recommendedName>
        <fullName evidence="4">DUF2330 domain-containing protein</fullName>
    </recommendedName>
</protein>
<name>A0A9D7SUC5_9BACT</name>
<dbReference type="AlphaFoldDB" id="A0A9D7SUC5"/>